<dbReference type="RefSeq" id="WP_319930811.1">
    <property type="nucleotide sequence ID" value="NZ_VCDN01000055.1"/>
</dbReference>
<feature type="transmembrane region" description="Helical" evidence="3">
    <location>
        <begin position="12"/>
        <end position="29"/>
    </location>
</feature>
<dbReference type="Gene3D" id="2.40.160.160">
    <property type="entry name" value="Inverse autotransporter, beta-domain"/>
    <property type="match status" value="1"/>
</dbReference>
<comment type="similarity">
    <text evidence="1">Belongs to the intimin/invasin family.</text>
</comment>
<dbReference type="InterPro" id="IPR003535">
    <property type="entry name" value="Intimin/invasin_bac"/>
</dbReference>
<keyword evidence="2" id="KW-0175">Coiled coil</keyword>
<sequence length="1084" mass="121211">MSEYKRKRTSYFIVLLMLLFFSLLANVFLNNSISAELNSNLDKYKINSASVENEKQKNSVPNHENTEKDNETLNANISQALASNIQTASYVLSSSPLELTEQAKSYALGKFNNMIVSETQKWLSQFGTARINFGLDKKGTLKNSTVELLFPFYDNKTDWLLFSQLSYRNKDSRNTINLGLGGRYFYQDWMYGLNIFYDHDLTGKNQRLGLGGEMWSDYIKLSANTYWRLSNWQDSRNFKDYQERPANGYDINGEFFLPAYPNLGAKLTYEQYFGNNVALINRNTKQKNPSAATVGLTYTPVPLFTMGVNYKQGEGGHTETRILANINYKLGVPLSTQLSSENVHSMRSLAGSRYDMVDRNNNIVLDHRKKNIEQSLSLPENIIGYSQEQRTITAKLASDKSVKEIHWSSSKSFKNNGGQLSATTGETINITLPNYVAGADQNNTYPIYARAELNDNQKLPPVEMQITVGPFMVKKREESNFTPAGPLPPTGQKEDGYTFNPVVTFDSVNGAPIKNATIAHVQWVTDPKLGEDSGLELVGWNGAGSKELNEYGQFKVKPTLTSTKPHQGVKVYLQLDKQPQQLVGEVSFEEPKWPIIRKPTFTPENGTVPGDGSKSYQFTAKVVGTDGKTPYTGQDIKFEWSLKLPEGADASKTQLSPPPAPVLVKPDGTLAVSLKSYQQNPVVKGAQVCLYIVDGPSVQKCSEPVNFQDDSLGYEISNIEVHSVIVNGVEHPLKPGEKKILSGNGADRFKYRALIAKENSNGQARIKNHQFHNVKWSHDQEQIDKKDLPELVYDDMKTDDEGYLYATLNSHVGVNRDIGVTLAIPSLKEGIDIKKKTDARNSVRFKAVPVEAVLYVYNKYNMMGRNGIFSDYGHPIHFFDSLNGELLNLKSQDFFNKEELQYTLENASPPDLVELGNNNKGPISFKKKGKGTIIATITKNDGRAYVYRYELKMEKKLFFAAIAGKDGYYHTANDGITCESNGVSENGGKSRSLTQWDLFKSGGRDSIYSEFANLYQWGIFDQKNGEPVGPQAGFDTIKILNTPDPNVIDPAKSYYVIYDAKENKITDEAAIKAKGGLLVCIDDK</sequence>
<comment type="caution">
    <text evidence="5">The sequence shown here is derived from an EMBL/GenBank/DDBJ whole genome shotgun (WGS) entry which is preliminary data.</text>
</comment>
<reference evidence="6" key="1">
    <citation type="journal article" date="2024" name="Toxins">
        <title>Genome Sequence Analysis of Native Xenorhabdus Strains Isolated from Entomopathogenic Nematodes in Argentina.</title>
        <authorList>
            <person name="Palma L."/>
            <person name="Frizzo L."/>
            <person name="Kaiser S."/>
            <person name="Berry C."/>
            <person name="Caballero P."/>
            <person name="Bode H.B."/>
            <person name="Del Valle E.E."/>
        </authorList>
    </citation>
    <scope>NUCLEOTIDE SEQUENCE [LARGE SCALE GENOMIC DNA]</scope>
    <source>
        <strain evidence="6">12</strain>
    </source>
</reference>
<dbReference type="Pfam" id="PF11924">
    <property type="entry name" value="IAT_beta"/>
    <property type="match status" value="1"/>
</dbReference>
<dbReference type="EMBL" id="VCDN01000055">
    <property type="protein sequence ID" value="MDX7988406.1"/>
    <property type="molecule type" value="Genomic_DNA"/>
</dbReference>
<gene>
    <name evidence="5" type="ORF">FE392_13885</name>
</gene>
<feature type="coiled-coil region" evidence="2">
    <location>
        <begin position="34"/>
        <end position="83"/>
    </location>
</feature>
<keyword evidence="6" id="KW-1185">Reference proteome</keyword>
<dbReference type="Proteomes" id="UP001271890">
    <property type="component" value="Unassembled WGS sequence"/>
</dbReference>
<evidence type="ECO:0000313" key="5">
    <source>
        <dbReference type="EMBL" id="MDX7988406.1"/>
    </source>
</evidence>
<dbReference type="PRINTS" id="PR01369">
    <property type="entry name" value="INTIMIN"/>
</dbReference>
<feature type="domain" description="Inverse autotransporter beta-domain" evidence="4">
    <location>
        <begin position="93"/>
        <end position="361"/>
    </location>
</feature>
<dbReference type="InterPro" id="IPR038177">
    <property type="entry name" value="IAT_beta_sf"/>
</dbReference>
<keyword evidence="3" id="KW-0812">Transmembrane</keyword>
<evidence type="ECO:0000256" key="1">
    <source>
        <dbReference type="ARBA" id="ARBA00010116"/>
    </source>
</evidence>
<keyword evidence="3" id="KW-1133">Transmembrane helix</keyword>
<dbReference type="PANTHER" id="PTHR39576:SF2">
    <property type="entry name" value="ATTACHING AND EFFACING PROTEIN HOMOLOG-RELATED"/>
    <property type="match status" value="1"/>
</dbReference>
<evidence type="ECO:0000256" key="3">
    <source>
        <dbReference type="SAM" id="Phobius"/>
    </source>
</evidence>
<keyword evidence="3" id="KW-0472">Membrane</keyword>
<evidence type="ECO:0000256" key="2">
    <source>
        <dbReference type="SAM" id="Coils"/>
    </source>
</evidence>
<organism evidence="5 6">
    <name type="scientific">Xenorhabdus santafensis</name>
    <dbReference type="NCBI Taxonomy" id="2582833"/>
    <lineage>
        <taxon>Bacteria</taxon>
        <taxon>Pseudomonadati</taxon>
        <taxon>Pseudomonadota</taxon>
        <taxon>Gammaproteobacteria</taxon>
        <taxon>Enterobacterales</taxon>
        <taxon>Morganellaceae</taxon>
        <taxon>Xenorhabdus</taxon>
    </lineage>
</organism>
<name>A0ABU4SCG2_9GAMM</name>
<evidence type="ECO:0000313" key="6">
    <source>
        <dbReference type="Proteomes" id="UP001271890"/>
    </source>
</evidence>
<accession>A0ABU4SCG2</accession>
<dbReference type="InterPro" id="IPR051715">
    <property type="entry name" value="Intimin-Invasin_domain"/>
</dbReference>
<dbReference type="PANTHER" id="PTHR39576">
    <property type="entry name" value="ATTACHING AND EFFACING PROTEIN HOMOLOG-RELATED-RELATED"/>
    <property type="match status" value="1"/>
</dbReference>
<proteinExistence type="inferred from homology"/>
<dbReference type="InterPro" id="IPR024519">
    <property type="entry name" value="IAT_beta"/>
</dbReference>
<evidence type="ECO:0000259" key="4">
    <source>
        <dbReference type="Pfam" id="PF11924"/>
    </source>
</evidence>
<protein>
    <recommendedName>
        <fullName evidence="4">Inverse autotransporter beta-domain domain-containing protein</fullName>
    </recommendedName>
</protein>